<dbReference type="PROSITE" id="PS50003">
    <property type="entry name" value="PH_DOMAIN"/>
    <property type="match status" value="1"/>
</dbReference>
<evidence type="ECO:0000259" key="1">
    <source>
        <dbReference type="PROSITE" id="PS50003"/>
    </source>
</evidence>
<dbReference type="Pfam" id="PF00169">
    <property type="entry name" value="PH"/>
    <property type="match status" value="1"/>
</dbReference>
<reference evidence="2" key="2">
    <citation type="submission" date="2025-09" db="UniProtKB">
        <authorList>
            <consortium name="Ensembl"/>
        </authorList>
    </citation>
    <scope>IDENTIFICATION</scope>
</reference>
<dbReference type="AlphaFoldDB" id="A0A8C4NDQ2"/>
<organism evidence="2 3">
    <name type="scientific">Eptatretus burgeri</name>
    <name type="common">Inshore hagfish</name>
    <dbReference type="NCBI Taxonomy" id="7764"/>
    <lineage>
        <taxon>Eukaryota</taxon>
        <taxon>Metazoa</taxon>
        <taxon>Chordata</taxon>
        <taxon>Craniata</taxon>
        <taxon>Vertebrata</taxon>
        <taxon>Cyclostomata</taxon>
        <taxon>Myxini</taxon>
        <taxon>Myxiniformes</taxon>
        <taxon>Myxinidae</taxon>
        <taxon>Eptatretinae</taxon>
        <taxon>Eptatretus</taxon>
    </lineage>
</organism>
<keyword evidence="3" id="KW-1185">Reference proteome</keyword>
<evidence type="ECO:0000313" key="2">
    <source>
        <dbReference type="Ensembl" id="ENSEBUP00000001434.1"/>
    </source>
</evidence>
<dbReference type="GeneTree" id="ENSGT00940000174283"/>
<sequence length="416" mass="45002">MAVGCVRAACAAFWGACCPLGQPRPRAPSQQELLEVPASPGATGSQAAVVSPLDTPSVLIASPHGRSSRWCGGHGPSLCSWLHIGHKAKAETRIDEQEFLMKGWLYRECHSTVEAASMLRLRLRRRWFVLTPHGLDYYREPAGASGKGRRLGGLVLTQLCTAEGPDEESQEAAGLWKVTLCGRRLCMRLFTRSHPEALTWHHALRSAIAALPPTLSPTQMLISDIQVPGFCEAFGDVQVTKGQQSLKRNHLLVNFIENVTFLGLCASPTEFANPSSAGMWRGSGGPRMCVPAEPCTHMYDDATACTAPSTTPYKLLRPPWLPPGQVTMLSEEALKVFCAIQSLDCFGLNEASDLVQRSTPGSCTFTDGILTSRGEALVLGVLKSCAIIPELQGEAFCPARQADVPFGRPIWKTGRP</sequence>
<dbReference type="Proteomes" id="UP000694388">
    <property type="component" value="Unplaced"/>
</dbReference>
<feature type="domain" description="PH" evidence="1">
    <location>
        <begin position="98"/>
        <end position="209"/>
    </location>
</feature>
<dbReference type="InterPro" id="IPR011993">
    <property type="entry name" value="PH-like_dom_sf"/>
</dbReference>
<dbReference type="SMART" id="SM00233">
    <property type="entry name" value="PH"/>
    <property type="match status" value="1"/>
</dbReference>
<reference evidence="2" key="1">
    <citation type="submission" date="2025-08" db="UniProtKB">
        <authorList>
            <consortium name="Ensembl"/>
        </authorList>
    </citation>
    <scope>IDENTIFICATION</scope>
</reference>
<dbReference type="InterPro" id="IPR051724">
    <property type="entry name" value="Actin_motor_Myosin"/>
</dbReference>
<name>A0A8C4NDQ2_EPTBU</name>
<protein>
    <recommendedName>
        <fullName evidence="1">PH domain-containing protein</fullName>
    </recommendedName>
</protein>
<evidence type="ECO:0000313" key="3">
    <source>
        <dbReference type="Proteomes" id="UP000694388"/>
    </source>
</evidence>
<dbReference type="Gene3D" id="2.30.29.30">
    <property type="entry name" value="Pleckstrin-homology domain (PH domain)/Phosphotyrosine-binding domain (PTB)"/>
    <property type="match status" value="1"/>
</dbReference>
<accession>A0A8C4NDQ2</accession>
<proteinExistence type="predicted"/>
<dbReference type="PANTHER" id="PTHR46049">
    <property type="entry name" value="AGAP003327-PA"/>
    <property type="match status" value="1"/>
</dbReference>
<dbReference type="InterPro" id="IPR001849">
    <property type="entry name" value="PH_domain"/>
</dbReference>
<dbReference type="SUPFAM" id="SSF50729">
    <property type="entry name" value="PH domain-like"/>
    <property type="match status" value="1"/>
</dbReference>
<dbReference type="Ensembl" id="ENSEBUT00000001762.1">
    <property type="protein sequence ID" value="ENSEBUP00000001434.1"/>
    <property type="gene ID" value="ENSEBUG00000001249.1"/>
</dbReference>
<dbReference type="PANTHER" id="PTHR46049:SF5">
    <property type="entry name" value="PLECKSTRIN HOMOLOGY DOMAIN-CONTAINING FAMILY H MEMBER 3"/>
    <property type="match status" value="1"/>
</dbReference>